<feature type="compositionally biased region" description="Gly residues" evidence="5">
    <location>
        <begin position="356"/>
        <end position="382"/>
    </location>
</feature>
<reference evidence="8 9" key="1">
    <citation type="submission" date="2018-11" db="EMBL/GenBank/DDBJ databases">
        <title>Whole genome sequence of Streptomyces chrestomyceticus NBRC 13444(T).</title>
        <authorList>
            <person name="Komaki H."/>
            <person name="Tamura T."/>
        </authorList>
    </citation>
    <scope>NUCLEOTIDE SEQUENCE [LARGE SCALE GENOMIC DNA]</scope>
    <source>
        <strain evidence="8 9">NBRC 13444</strain>
    </source>
</reference>
<comment type="caution">
    <text evidence="8">The sequence shown here is derived from an EMBL/GenBank/DDBJ whole genome shotgun (WGS) entry which is preliminary data.</text>
</comment>
<keyword evidence="2 6" id="KW-0812">Transmembrane</keyword>
<name>A0A7U9KXQ5_9ACTN</name>
<dbReference type="EMBL" id="BHZC01000001">
    <property type="protein sequence ID" value="GCD37271.1"/>
    <property type="molecule type" value="Genomic_DNA"/>
</dbReference>
<dbReference type="Pfam" id="PF06271">
    <property type="entry name" value="RDD"/>
    <property type="match status" value="1"/>
</dbReference>
<evidence type="ECO:0000313" key="8">
    <source>
        <dbReference type="EMBL" id="GCD37271.1"/>
    </source>
</evidence>
<feature type="region of interest" description="Disordered" evidence="5">
    <location>
        <begin position="356"/>
        <end position="394"/>
    </location>
</feature>
<gene>
    <name evidence="8" type="ORF">OEIGOIKO_05056</name>
</gene>
<feature type="domain" description="RDD" evidence="7">
    <location>
        <begin position="49"/>
        <end position="176"/>
    </location>
</feature>
<dbReference type="PANTHER" id="PTHR38480">
    <property type="entry name" value="SLR0254 PROTEIN"/>
    <property type="match status" value="1"/>
</dbReference>
<evidence type="ECO:0000256" key="2">
    <source>
        <dbReference type="ARBA" id="ARBA00022692"/>
    </source>
</evidence>
<evidence type="ECO:0000256" key="4">
    <source>
        <dbReference type="ARBA" id="ARBA00023136"/>
    </source>
</evidence>
<comment type="subcellular location">
    <subcellularLocation>
        <location evidence="1">Membrane</location>
        <topology evidence="1">Multi-pass membrane protein</topology>
    </subcellularLocation>
</comment>
<proteinExistence type="predicted"/>
<feature type="transmembrane region" description="Helical" evidence="6">
    <location>
        <begin position="142"/>
        <end position="163"/>
    </location>
</feature>
<evidence type="ECO:0000313" key="9">
    <source>
        <dbReference type="Proteomes" id="UP000287830"/>
    </source>
</evidence>
<evidence type="ECO:0000256" key="5">
    <source>
        <dbReference type="SAM" id="MobiDB-lite"/>
    </source>
</evidence>
<evidence type="ECO:0000256" key="6">
    <source>
        <dbReference type="SAM" id="Phobius"/>
    </source>
</evidence>
<feature type="transmembrane region" description="Helical" evidence="6">
    <location>
        <begin position="55"/>
        <end position="77"/>
    </location>
</feature>
<feature type="compositionally biased region" description="Gly residues" evidence="5">
    <location>
        <begin position="10"/>
        <end position="19"/>
    </location>
</feature>
<protein>
    <submittedName>
        <fullName evidence="8">Membrane protein</fullName>
    </submittedName>
</protein>
<dbReference type="AlphaFoldDB" id="A0A7U9KXQ5"/>
<dbReference type="Proteomes" id="UP000287830">
    <property type="component" value="Unassembled WGS sequence"/>
</dbReference>
<feature type="region of interest" description="Disordered" evidence="5">
    <location>
        <begin position="1"/>
        <end position="21"/>
    </location>
</feature>
<dbReference type="PANTHER" id="PTHR38480:SF1">
    <property type="entry name" value="SLR0254 PROTEIN"/>
    <property type="match status" value="1"/>
</dbReference>
<sequence length="394" mass="39239">MPSAWQTGPVGHGAGGGSGTDRYEVGQGRAAQVNELVTGEAVVLGLRPARLPSRALAVLVDLAVTWSAYVLVSLLLLSATASMDEAARAAVSVALFVLVLVGVPIVVETLSHGRSLGKLVCGLRVVREDGGPVRFRNALVRGALGAVEIVLTMGVVACIASLVSARGRRLGDVFAGTVVVRERIPTPRGMPVLPPPPPWLAAELGALDLSRVPDGWWLTVRQYLSRIGQLDPQVGGAMGARLAADLCGWTGASVPAGMYPAVYLAAVTGERQAREAQRAFGAPLGAPGPVAAGQGGAYGGPYGSGVYEGEAYGGVGYGREAGEPGAAQVAASYGVPGAEQGGVSAGEAVRAGEVGGGKAEAGAGEAGPGGGNGDGDGGGAAGGRARRTGFTPPV</sequence>
<keyword evidence="3 6" id="KW-1133">Transmembrane helix</keyword>
<keyword evidence="4 6" id="KW-0472">Membrane</keyword>
<accession>A0A7U9KXQ5</accession>
<feature type="transmembrane region" description="Helical" evidence="6">
    <location>
        <begin position="89"/>
        <end position="107"/>
    </location>
</feature>
<evidence type="ECO:0000256" key="1">
    <source>
        <dbReference type="ARBA" id="ARBA00004141"/>
    </source>
</evidence>
<evidence type="ECO:0000256" key="3">
    <source>
        <dbReference type="ARBA" id="ARBA00022989"/>
    </source>
</evidence>
<dbReference type="GO" id="GO:0016020">
    <property type="term" value="C:membrane"/>
    <property type="evidence" value="ECO:0007669"/>
    <property type="project" value="UniProtKB-SubCell"/>
</dbReference>
<organism evidence="8 9">
    <name type="scientific">Streptomyces chrestomyceticus JCM 4735</name>
    <dbReference type="NCBI Taxonomy" id="1306181"/>
    <lineage>
        <taxon>Bacteria</taxon>
        <taxon>Bacillati</taxon>
        <taxon>Actinomycetota</taxon>
        <taxon>Actinomycetes</taxon>
        <taxon>Kitasatosporales</taxon>
        <taxon>Streptomycetaceae</taxon>
        <taxon>Streptomyces</taxon>
    </lineage>
</organism>
<dbReference type="InterPro" id="IPR010432">
    <property type="entry name" value="RDD"/>
</dbReference>
<evidence type="ECO:0000259" key="7">
    <source>
        <dbReference type="Pfam" id="PF06271"/>
    </source>
</evidence>